<sequence>MTNKHPSKLDGLCMDASTVSGLMLPVSAAEEGQEEKKNFQTVVFEFSLDLCIVMAMASFPALHLSFR</sequence>
<organism evidence="1 2">
    <name type="scientific">Rhizophagus irregularis</name>
    <dbReference type="NCBI Taxonomy" id="588596"/>
    <lineage>
        <taxon>Eukaryota</taxon>
        <taxon>Fungi</taxon>
        <taxon>Fungi incertae sedis</taxon>
        <taxon>Mucoromycota</taxon>
        <taxon>Glomeromycotina</taxon>
        <taxon>Glomeromycetes</taxon>
        <taxon>Glomerales</taxon>
        <taxon>Glomeraceae</taxon>
        <taxon>Rhizophagus</taxon>
    </lineage>
</organism>
<dbReference type="AlphaFoldDB" id="A0A2I1E676"/>
<reference evidence="1 2" key="1">
    <citation type="submission" date="2017-10" db="EMBL/GenBank/DDBJ databases">
        <title>Extensive intraspecific genome diversity in a model arbuscular mycorrhizal fungus.</title>
        <authorList>
            <person name="Chen E.C.H."/>
            <person name="Morin E."/>
            <person name="Baudet D."/>
            <person name="Noel J."/>
            <person name="Ndikumana S."/>
            <person name="Charron P."/>
            <person name="St-Onge C."/>
            <person name="Giorgi J."/>
            <person name="Grigoriev I.V."/>
            <person name="Roux C."/>
            <person name="Martin F.M."/>
            <person name="Corradi N."/>
        </authorList>
    </citation>
    <scope>NUCLEOTIDE SEQUENCE [LARGE SCALE GENOMIC DNA]</scope>
    <source>
        <strain evidence="1 2">A1</strain>
    </source>
</reference>
<comment type="caution">
    <text evidence="1">The sequence shown here is derived from an EMBL/GenBank/DDBJ whole genome shotgun (WGS) entry which is preliminary data.</text>
</comment>
<dbReference type="EMBL" id="LLXH01000924">
    <property type="protein sequence ID" value="PKC61894.1"/>
    <property type="molecule type" value="Genomic_DNA"/>
</dbReference>
<evidence type="ECO:0000313" key="2">
    <source>
        <dbReference type="Proteomes" id="UP000232688"/>
    </source>
</evidence>
<protein>
    <submittedName>
        <fullName evidence="1">Uncharacterized protein</fullName>
    </submittedName>
</protein>
<evidence type="ECO:0000313" key="1">
    <source>
        <dbReference type="EMBL" id="PKC61894.1"/>
    </source>
</evidence>
<reference evidence="1 2" key="2">
    <citation type="submission" date="2017-10" db="EMBL/GenBank/DDBJ databases">
        <title>Genome analyses suggest a sexual origin of heterokaryosis in a supposedly ancient asexual fungus.</title>
        <authorList>
            <person name="Corradi N."/>
            <person name="Sedzielewska K."/>
            <person name="Noel J."/>
            <person name="Charron P."/>
            <person name="Farinelli L."/>
            <person name="Marton T."/>
            <person name="Kruger M."/>
            <person name="Pelin A."/>
            <person name="Brachmann A."/>
            <person name="Corradi N."/>
        </authorList>
    </citation>
    <scope>NUCLEOTIDE SEQUENCE [LARGE SCALE GENOMIC DNA]</scope>
    <source>
        <strain evidence="1 2">A1</strain>
    </source>
</reference>
<dbReference type="VEuPathDB" id="FungiDB:RhiirA1_424416"/>
<proteinExistence type="predicted"/>
<name>A0A2I1E676_9GLOM</name>
<gene>
    <name evidence="1" type="ORF">RhiirA1_424416</name>
</gene>
<accession>A0A2I1E676</accession>
<dbReference type="Proteomes" id="UP000232688">
    <property type="component" value="Unassembled WGS sequence"/>
</dbReference>